<evidence type="ECO:0000256" key="8">
    <source>
        <dbReference type="ARBA" id="ARBA00051243"/>
    </source>
</evidence>
<comment type="catalytic activity">
    <reaction evidence="8">
        <text>L-tyrosyl-[protein] + ATP = O-phospho-L-tyrosyl-[protein] + ADP + H(+)</text>
        <dbReference type="Rhea" id="RHEA:10596"/>
        <dbReference type="Rhea" id="RHEA-COMP:10136"/>
        <dbReference type="Rhea" id="RHEA-COMP:20101"/>
        <dbReference type="ChEBI" id="CHEBI:15378"/>
        <dbReference type="ChEBI" id="CHEBI:30616"/>
        <dbReference type="ChEBI" id="CHEBI:46858"/>
        <dbReference type="ChEBI" id="CHEBI:61978"/>
        <dbReference type="ChEBI" id="CHEBI:456216"/>
        <dbReference type="EC" id="2.7.10.1"/>
    </reaction>
</comment>
<organism evidence="12 13">
    <name type="scientific">Schistosoma rodhaini</name>
    <dbReference type="NCBI Taxonomy" id="6188"/>
    <lineage>
        <taxon>Eukaryota</taxon>
        <taxon>Metazoa</taxon>
        <taxon>Spiralia</taxon>
        <taxon>Lophotrochozoa</taxon>
        <taxon>Platyhelminthes</taxon>
        <taxon>Trematoda</taxon>
        <taxon>Digenea</taxon>
        <taxon>Strigeidida</taxon>
        <taxon>Schistosomatoidea</taxon>
        <taxon>Schistosomatidae</taxon>
        <taxon>Schistosoma</taxon>
    </lineage>
</organism>
<dbReference type="InterPro" id="IPR020635">
    <property type="entry name" value="Tyr_kinase_cat_dom"/>
</dbReference>
<dbReference type="InterPro" id="IPR050122">
    <property type="entry name" value="RTK"/>
</dbReference>
<evidence type="ECO:0000256" key="4">
    <source>
        <dbReference type="ARBA" id="ARBA00022741"/>
    </source>
</evidence>
<dbReference type="Gene3D" id="1.10.510.10">
    <property type="entry name" value="Transferase(Phosphotransferase) domain 1"/>
    <property type="match status" value="1"/>
</dbReference>
<dbReference type="FunFam" id="1.10.510.10:FF:000554">
    <property type="entry name" value="Predicted protein"/>
    <property type="match status" value="1"/>
</dbReference>
<dbReference type="GO" id="GO:0005886">
    <property type="term" value="C:plasma membrane"/>
    <property type="evidence" value="ECO:0007669"/>
    <property type="project" value="TreeGrafter"/>
</dbReference>
<keyword evidence="4 9" id="KW-0547">Nucleotide-binding</keyword>
<dbReference type="InterPro" id="IPR000719">
    <property type="entry name" value="Prot_kinase_dom"/>
</dbReference>
<keyword evidence="3" id="KW-0808">Transferase</keyword>
<dbReference type="GO" id="GO:0004714">
    <property type="term" value="F:transmembrane receptor protein tyrosine kinase activity"/>
    <property type="evidence" value="ECO:0007669"/>
    <property type="project" value="UniProtKB-EC"/>
</dbReference>
<dbReference type="Proteomes" id="UP000050792">
    <property type="component" value="Unassembled WGS sequence"/>
</dbReference>
<evidence type="ECO:0000259" key="11">
    <source>
        <dbReference type="PROSITE" id="PS50011"/>
    </source>
</evidence>
<feature type="transmembrane region" description="Helical" evidence="10">
    <location>
        <begin position="342"/>
        <end position="369"/>
    </location>
</feature>
<comment type="subcellular location">
    <subcellularLocation>
        <location evidence="1">Membrane</location>
        <topology evidence="1">Single-pass membrane protein</topology>
    </subcellularLocation>
</comment>
<evidence type="ECO:0000256" key="7">
    <source>
        <dbReference type="ARBA" id="ARBA00023137"/>
    </source>
</evidence>
<dbReference type="PANTHER" id="PTHR24416">
    <property type="entry name" value="TYROSINE-PROTEIN KINASE RECEPTOR"/>
    <property type="match status" value="1"/>
</dbReference>
<sequence>MENCKANLNGNSTDLELTTSREDYKEPVRRVRADACRRSIQARRCVQHLKKLKTCSSKFEYNSTIQDNQDQLSYELSDSIEDLDSISLTLNNNNNASNCSQFPQCKNILSYSDYLALPIEIRYPYNYVSDLFEDAHPENVDNSRSNNTYEENLGWFSSQYNHKNLKIIGRSVTLNLRSAVVALPILAFTSSSDPPCPSMMLTRPDVFRFNYNDVVCEGDYYLFNCELSEHLTDGVLGIYKLENEFIPANLSAQEKQEAEIFGKDPYPNLVIRSLRKIFEEHGVHKWNQTYDRDHKTFKYRYGPVTQNDSGLYYCRFIVPGEYSTPMSTYMKLEVNMNCPKPLIYWIVQLLPYFLLFVFILVILQLVWLWRRKSEIITYKLISIGRSIEYYQLATTDAQISNNNNSDNNSFENTTSLMLDPIHKPVININTIVTRRPPKFINKIKERYTTNRYVSSESQRLYNRFTHEKDLQRLKELDKLFLSNYQLKKDEDYEFSRKNIQLICRLGSGAFGIVYRGVAENLPNCVNTNEKIDVAVKTLKDDFTEGDVSEFLMEVNIMKQLRHKHIIEFYGVCTENGSPLLIMEYAPYGNLKEYLRRHQKIWLNCDNLSLKLLNFGYQVADGMKYLESKCLIHRDLAARNILVGKHYKLKIADFGLTRFAENYYRKMKNGRVPLKWLAPESLSDKIYTIKSDVWSFGILLWEIFTLGSSPYPNINMTEIIQSIQSGVRNEKPLLASNTIYQIMCNCWQIDPKKRLSFSELVNLLELQINVHDGRTETSETTSGTSTYHGDDDNNNNYCNSDLLTNINDNNYKELDMGISSTINEYDSFNLFDDDQQSDEYIHHPILSTAFTTNKTLHGSVIASVYCEMKAE</sequence>
<dbReference type="AlphaFoldDB" id="A0AA85FM99"/>
<reference evidence="13" key="2">
    <citation type="submission" date="2023-11" db="UniProtKB">
        <authorList>
            <consortium name="WormBaseParasite"/>
        </authorList>
    </citation>
    <scope>IDENTIFICATION</scope>
</reference>
<dbReference type="PROSITE" id="PS50011">
    <property type="entry name" value="PROTEIN_KINASE_DOM"/>
    <property type="match status" value="1"/>
</dbReference>
<keyword evidence="5" id="KW-0418">Kinase</keyword>
<keyword evidence="10" id="KW-1133">Transmembrane helix</keyword>
<dbReference type="InterPro" id="IPR011009">
    <property type="entry name" value="Kinase-like_dom_sf"/>
</dbReference>
<dbReference type="Gene3D" id="3.30.200.20">
    <property type="entry name" value="Phosphorylase Kinase, domain 1"/>
    <property type="match status" value="1"/>
</dbReference>
<evidence type="ECO:0000313" key="13">
    <source>
        <dbReference type="WBParaSite" id="SRDH1_53420.1"/>
    </source>
</evidence>
<dbReference type="PROSITE" id="PS00109">
    <property type="entry name" value="PROTEIN_KINASE_TYR"/>
    <property type="match status" value="1"/>
</dbReference>
<name>A0AA85FM99_9TREM</name>
<proteinExistence type="predicted"/>
<accession>A0AA85FM99</accession>
<dbReference type="PANTHER" id="PTHR24416:SF621">
    <property type="entry name" value="TYROSINE KINASE RECEPTOR CAD96CA"/>
    <property type="match status" value="1"/>
</dbReference>
<dbReference type="SMART" id="SM00219">
    <property type="entry name" value="TyrKc"/>
    <property type="match status" value="1"/>
</dbReference>
<dbReference type="CDD" id="cd00192">
    <property type="entry name" value="PTKc"/>
    <property type="match status" value="1"/>
</dbReference>
<evidence type="ECO:0000256" key="5">
    <source>
        <dbReference type="ARBA" id="ARBA00022777"/>
    </source>
</evidence>
<evidence type="ECO:0000256" key="1">
    <source>
        <dbReference type="ARBA" id="ARBA00004167"/>
    </source>
</evidence>
<dbReference type="Pfam" id="PF07714">
    <property type="entry name" value="PK_Tyr_Ser-Thr"/>
    <property type="match status" value="1"/>
</dbReference>
<keyword evidence="12" id="KW-1185">Reference proteome</keyword>
<dbReference type="PROSITE" id="PS00107">
    <property type="entry name" value="PROTEIN_KINASE_ATP"/>
    <property type="match status" value="1"/>
</dbReference>
<dbReference type="InterPro" id="IPR008266">
    <property type="entry name" value="Tyr_kinase_AS"/>
</dbReference>
<dbReference type="GO" id="GO:0043235">
    <property type="term" value="C:receptor complex"/>
    <property type="evidence" value="ECO:0007669"/>
    <property type="project" value="TreeGrafter"/>
</dbReference>
<reference evidence="12" key="1">
    <citation type="submission" date="2022-06" db="EMBL/GenBank/DDBJ databases">
        <authorList>
            <person name="Berger JAMES D."/>
            <person name="Berger JAMES D."/>
        </authorList>
    </citation>
    <scope>NUCLEOTIDE SEQUENCE [LARGE SCALE GENOMIC DNA]</scope>
</reference>
<keyword evidence="6 9" id="KW-0067">ATP-binding</keyword>
<evidence type="ECO:0000256" key="2">
    <source>
        <dbReference type="ARBA" id="ARBA00022553"/>
    </source>
</evidence>
<dbReference type="InterPro" id="IPR001245">
    <property type="entry name" value="Ser-Thr/Tyr_kinase_cat_dom"/>
</dbReference>
<evidence type="ECO:0000256" key="6">
    <source>
        <dbReference type="ARBA" id="ARBA00022840"/>
    </source>
</evidence>
<keyword evidence="10" id="KW-0812">Transmembrane</keyword>
<keyword evidence="10" id="KW-0472">Membrane</keyword>
<evidence type="ECO:0000256" key="9">
    <source>
        <dbReference type="PROSITE-ProRule" id="PRU10141"/>
    </source>
</evidence>
<dbReference type="GO" id="GO:0005524">
    <property type="term" value="F:ATP binding"/>
    <property type="evidence" value="ECO:0007669"/>
    <property type="project" value="UniProtKB-UniRule"/>
</dbReference>
<evidence type="ECO:0000256" key="3">
    <source>
        <dbReference type="ARBA" id="ARBA00022679"/>
    </source>
</evidence>
<feature type="domain" description="Protein kinase" evidence="11">
    <location>
        <begin position="499"/>
        <end position="765"/>
    </location>
</feature>
<keyword evidence="2" id="KW-0597">Phosphoprotein</keyword>
<evidence type="ECO:0000256" key="10">
    <source>
        <dbReference type="SAM" id="Phobius"/>
    </source>
</evidence>
<dbReference type="PRINTS" id="PR00109">
    <property type="entry name" value="TYRKINASE"/>
</dbReference>
<evidence type="ECO:0000313" key="12">
    <source>
        <dbReference type="Proteomes" id="UP000050792"/>
    </source>
</evidence>
<dbReference type="InterPro" id="IPR017441">
    <property type="entry name" value="Protein_kinase_ATP_BS"/>
</dbReference>
<protein>
    <recommendedName>
        <fullName evidence="11">Protein kinase domain-containing protein</fullName>
    </recommendedName>
</protein>
<dbReference type="GO" id="GO:0007169">
    <property type="term" value="P:cell surface receptor protein tyrosine kinase signaling pathway"/>
    <property type="evidence" value="ECO:0007669"/>
    <property type="project" value="TreeGrafter"/>
</dbReference>
<dbReference type="SUPFAM" id="SSF56112">
    <property type="entry name" value="Protein kinase-like (PK-like)"/>
    <property type="match status" value="1"/>
</dbReference>
<dbReference type="WBParaSite" id="SRDH1_53420.1">
    <property type="protein sequence ID" value="SRDH1_53420.1"/>
    <property type="gene ID" value="SRDH1_53420"/>
</dbReference>
<keyword evidence="7" id="KW-0829">Tyrosine-protein kinase</keyword>
<feature type="binding site" evidence="9">
    <location>
        <position position="536"/>
    </location>
    <ligand>
        <name>ATP</name>
        <dbReference type="ChEBI" id="CHEBI:30616"/>
    </ligand>
</feature>